<gene>
    <name evidence="1" type="ORF">ASZ90_010689</name>
</gene>
<dbReference type="EMBL" id="LNQE01001274">
    <property type="protein sequence ID" value="KUG19590.1"/>
    <property type="molecule type" value="Genomic_DNA"/>
</dbReference>
<sequence length="88" mass="9409">MVTTREIIQKLWDAQGYGNIAVYQDGSMDLVQPGESGARGDAMPVALLKPIVLVNEFPTVYHAFASTELASTIEERLKAGGLTVSRGG</sequence>
<accession>A0A0W8FFA0</accession>
<reference evidence="1" key="1">
    <citation type="journal article" date="2015" name="Proc. Natl. Acad. Sci. U.S.A.">
        <title>Networks of energetic and metabolic interactions define dynamics in microbial communities.</title>
        <authorList>
            <person name="Embree M."/>
            <person name="Liu J.K."/>
            <person name="Al-Bassam M.M."/>
            <person name="Zengler K."/>
        </authorList>
    </citation>
    <scope>NUCLEOTIDE SEQUENCE</scope>
</reference>
<organism evidence="1">
    <name type="scientific">hydrocarbon metagenome</name>
    <dbReference type="NCBI Taxonomy" id="938273"/>
    <lineage>
        <taxon>unclassified sequences</taxon>
        <taxon>metagenomes</taxon>
        <taxon>ecological metagenomes</taxon>
    </lineage>
</organism>
<evidence type="ECO:0000313" key="1">
    <source>
        <dbReference type="EMBL" id="KUG19590.1"/>
    </source>
</evidence>
<protein>
    <submittedName>
        <fullName evidence="1">Uncharacterized protein</fullName>
    </submittedName>
</protein>
<comment type="caution">
    <text evidence="1">The sequence shown here is derived from an EMBL/GenBank/DDBJ whole genome shotgun (WGS) entry which is preliminary data.</text>
</comment>
<proteinExistence type="predicted"/>
<name>A0A0W8FFA0_9ZZZZ</name>
<dbReference type="AlphaFoldDB" id="A0A0W8FFA0"/>